<gene>
    <name evidence="2" type="ORF">R1sor_004832</name>
</gene>
<accession>A0ABD3HM45</accession>
<keyword evidence="3" id="KW-1185">Reference proteome</keyword>
<sequence length="79" mass="8685">MQDLHHCDDVLTAIPTTVSPKFLQPSGAVGREGQSIDEKYEDGERAQSGLFTEYVYRFFASKDLGIVLSENFANSIGSV</sequence>
<name>A0ABD3HM45_9MARC</name>
<evidence type="ECO:0000313" key="3">
    <source>
        <dbReference type="Proteomes" id="UP001633002"/>
    </source>
</evidence>
<protein>
    <submittedName>
        <fullName evidence="2">Uncharacterized protein</fullName>
    </submittedName>
</protein>
<proteinExistence type="predicted"/>
<feature type="region of interest" description="Disordered" evidence="1">
    <location>
        <begin position="23"/>
        <end position="42"/>
    </location>
</feature>
<dbReference type="Proteomes" id="UP001633002">
    <property type="component" value="Unassembled WGS sequence"/>
</dbReference>
<dbReference type="EMBL" id="JBJQOH010000003">
    <property type="protein sequence ID" value="KAL3691181.1"/>
    <property type="molecule type" value="Genomic_DNA"/>
</dbReference>
<reference evidence="2 3" key="1">
    <citation type="submission" date="2024-09" db="EMBL/GenBank/DDBJ databases">
        <title>Chromosome-scale assembly of Riccia sorocarpa.</title>
        <authorList>
            <person name="Paukszto L."/>
        </authorList>
    </citation>
    <scope>NUCLEOTIDE SEQUENCE [LARGE SCALE GENOMIC DNA]</scope>
    <source>
        <strain evidence="2">LP-2024</strain>
        <tissue evidence="2">Aerial parts of the thallus</tissue>
    </source>
</reference>
<comment type="caution">
    <text evidence="2">The sequence shown here is derived from an EMBL/GenBank/DDBJ whole genome shotgun (WGS) entry which is preliminary data.</text>
</comment>
<dbReference type="AlphaFoldDB" id="A0ABD3HM45"/>
<evidence type="ECO:0000256" key="1">
    <source>
        <dbReference type="SAM" id="MobiDB-lite"/>
    </source>
</evidence>
<organism evidence="2 3">
    <name type="scientific">Riccia sorocarpa</name>
    <dbReference type="NCBI Taxonomy" id="122646"/>
    <lineage>
        <taxon>Eukaryota</taxon>
        <taxon>Viridiplantae</taxon>
        <taxon>Streptophyta</taxon>
        <taxon>Embryophyta</taxon>
        <taxon>Marchantiophyta</taxon>
        <taxon>Marchantiopsida</taxon>
        <taxon>Marchantiidae</taxon>
        <taxon>Marchantiales</taxon>
        <taxon>Ricciaceae</taxon>
        <taxon>Riccia</taxon>
    </lineage>
</organism>
<evidence type="ECO:0000313" key="2">
    <source>
        <dbReference type="EMBL" id="KAL3691181.1"/>
    </source>
</evidence>